<feature type="chain" id="PRO_5044524850" description="Epidermal patterning factor-like protein" evidence="7">
    <location>
        <begin position="24"/>
        <end position="111"/>
    </location>
</feature>
<feature type="signal peptide" evidence="7">
    <location>
        <begin position="1"/>
        <end position="23"/>
    </location>
</feature>
<gene>
    <name evidence="8" type="ORF">Adt_42994</name>
</gene>
<evidence type="ECO:0000256" key="1">
    <source>
        <dbReference type="ARBA" id="ARBA00004613"/>
    </source>
</evidence>
<comment type="similarity">
    <text evidence="2 7">Belongs to the plant cysteine rich small secretory peptide family. Epidermal patterning factor subfamily.</text>
</comment>
<organism evidence="8 9">
    <name type="scientific">Abeliophyllum distichum</name>
    <dbReference type="NCBI Taxonomy" id="126358"/>
    <lineage>
        <taxon>Eukaryota</taxon>
        <taxon>Viridiplantae</taxon>
        <taxon>Streptophyta</taxon>
        <taxon>Embryophyta</taxon>
        <taxon>Tracheophyta</taxon>
        <taxon>Spermatophyta</taxon>
        <taxon>Magnoliopsida</taxon>
        <taxon>eudicotyledons</taxon>
        <taxon>Gunneridae</taxon>
        <taxon>Pentapetalae</taxon>
        <taxon>asterids</taxon>
        <taxon>lamiids</taxon>
        <taxon>Lamiales</taxon>
        <taxon>Oleaceae</taxon>
        <taxon>Forsythieae</taxon>
        <taxon>Abeliophyllum</taxon>
    </lineage>
</organism>
<evidence type="ECO:0000256" key="5">
    <source>
        <dbReference type="ARBA" id="ARBA00022729"/>
    </source>
</evidence>
<evidence type="ECO:0000256" key="4">
    <source>
        <dbReference type="ARBA" id="ARBA00022525"/>
    </source>
</evidence>
<evidence type="ECO:0000313" key="8">
    <source>
        <dbReference type="EMBL" id="KAL2467143.1"/>
    </source>
</evidence>
<dbReference type="AlphaFoldDB" id="A0ABD1PT87"/>
<dbReference type="Proteomes" id="UP001604336">
    <property type="component" value="Unassembled WGS sequence"/>
</dbReference>
<name>A0ABD1PT87_9LAMI</name>
<comment type="subcellular location">
    <subcellularLocation>
        <location evidence="1 7">Secreted</location>
    </subcellularLocation>
</comment>
<keyword evidence="9" id="KW-1185">Reference proteome</keyword>
<dbReference type="PANTHER" id="PTHR33109">
    <property type="entry name" value="EPIDERMAL PATTERNING FACTOR-LIKE PROTEIN 4"/>
    <property type="match status" value="1"/>
</dbReference>
<sequence>MKLTQKFLLFIFFLLFSPSAIFSTINPPKVDENFKKSENTIEKVMEMAGKLQLLLGSSPPKCVGKCKTCTPCKPVLVRVPPGKPVQFEVSRIDYYPQIWRCQCGGNLYKPS</sequence>
<evidence type="ECO:0000256" key="3">
    <source>
        <dbReference type="ARBA" id="ARBA00022473"/>
    </source>
</evidence>
<dbReference type="EMBL" id="JBFOLK010000013">
    <property type="protein sequence ID" value="KAL2467143.1"/>
    <property type="molecule type" value="Genomic_DNA"/>
</dbReference>
<keyword evidence="6" id="KW-1015">Disulfide bond</keyword>
<evidence type="ECO:0000256" key="2">
    <source>
        <dbReference type="ARBA" id="ARBA00008127"/>
    </source>
</evidence>
<dbReference type="PANTHER" id="PTHR33109:SF4">
    <property type="entry name" value="EPIDERMAL PATTERNING FACTOR-LIKE PROTEIN 6"/>
    <property type="match status" value="1"/>
</dbReference>
<reference evidence="9" key="1">
    <citation type="submission" date="2024-07" db="EMBL/GenBank/DDBJ databases">
        <title>Two chromosome-level genome assemblies of Korean endemic species Abeliophyllum distichum and Forsythia ovata (Oleaceae).</title>
        <authorList>
            <person name="Jang H."/>
        </authorList>
    </citation>
    <scope>NUCLEOTIDE SEQUENCE [LARGE SCALE GENOMIC DNA]</scope>
</reference>
<comment type="function">
    <text evidence="7">Controls stomatal patterning.</text>
</comment>
<accession>A0ABD1PT87</accession>
<dbReference type="InterPro" id="IPR039455">
    <property type="entry name" value="EPFL"/>
</dbReference>
<evidence type="ECO:0000256" key="7">
    <source>
        <dbReference type="RuleBase" id="RU367102"/>
    </source>
</evidence>
<evidence type="ECO:0000256" key="6">
    <source>
        <dbReference type="ARBA" id="ARBA00023157"/>
    </source>
</evidence>
<proteinExistence type="inferred from homology"/>
<keyword evidence="4 7" id="KW-0964">Secreted</keyword>
<dbReference type="GO" id="GO:0010052">
    <property type="term" value="P:guard cell differentiation"/>
    <property type="evidence" value="ECO:0007669"/>
    <property type="project" value="UniProtKB-UniRule"/>
</dbReference>
<comment type="caution">
    <text evidence="8">The sequence shown here is derived from an EMBL/GenBank/DDBJ whole genome shotgun (WGS) entry which is preliminary data.</text>
</comment>
<keyword evidence="5 7" id="KW-0732">Signal</keyword>
<dbReference type="Pfam" id="PF17181">
    <property type="entry name" value="EPF"/>
    <property type="match status" value="1"/>
</dbReference>
<protein>
    <recommendedName>
        <fullName evidence="7">Epidermal patterning factor-like protein</fullName>
    </recommendedName>
</protein>
<evidence type="ECO:0000313" key="9">
    <source>
        <dbReference type="Proteomes" id="UP001604336"/>
    </source>
</evidence>
<dbReference type="GO" id="GO:0005576">
    <property type="term" value="C:extracellular region"/>
    <property type="evidence" value="ECO:0007669"/>
    <property type="project" value="UniProtKB-SubCell"/>
</dbReference>
<keyword evidence="3 7" id="KW-0217">Developmental protein</keyword>